<dbReference type="AlphaFoldDB" id="Q22P03"/>
<dbReference type="RefSeq" id="XP_001007253.2">
    <property type="nucleotide sequence ID" value="XM_001007253.2"/>
</dbReference>
<proteinExistence type="predicted"/>
<dbReference type="OrthoDB" id="286906at2759"/>
<gene>
    <name evidence="2" type="ORF">TTHERM_00417900</name>
</gene>
<reference evidence="3" key="1">
    <citation type="journal article" date="2006" name="PLoS Biol.">
        <title>Macronuclear genome sequence of the ciliate Tetrahymena thermophila, a model eukaryote.</title>
        <authorList>
            <person name="Eisen J.A."/>
            <person name="Coyne R.S."/>
            <person name="Wu M."/>
            <person name="Wu D."/>
            <person name="Thiagarajan M."/>
            <person name="Wortman J.R."/>
            <person name="Badger J.H."/>
            <person name="Ren Q."/>
            <person name="Amedeo P."/>
            <person name="Jones K.M."/>
            <person name="Tallon L.J."/>
            <person name="Delcher A.L."/>
            <person name="Salzberg S.L."/>
            <person name="Silva J.C."/>
            <person name="Haas B.J."/>
            <person name="Majoros W.H."/>
            <person name="Farzad M."/>
            <person name="Carlton J.M."/>
            <person name="Smith R.K. Jr."/>
            <person name="Garg J."/>
            <person name="Pearlman R.E."/>
            <person name="Karrer K.M."/>
            <person name="Sun L."/>
            <person name="Manning G."/>
            <person name="Elde N.C."/>
            <person name="Turkewitz A.P."/>
            <person name="Asai D.J."/>
            <person name="Wilkes D.E."/>
            <person name="Wang Y."/>
            <person name="Cai H."/>
            <person name="Collins K."/>
            <person name="Stewart B.A."/>
            <person name="Lee S.R."/>
            <person name="Wilamowska K."/>
            <person name="Weinberg Z."/>
            <person name="Ruzzo W.L."/>
            <person name="Wloga D."/>
            <person name="Gaertig J."/>
            <person name="Frankel J."/>
            <person name="Tsao C.-C."/>
            <person name="Gorovsky M.A."/>
            <person name="Keeling P.J."/>
            <person name="Waller R.F."/>
            <person name="Patron N.J."/>
            <person name="Cherry J.M."/>
            <person name="Stover N.A."/>
            <person name="Krieger C.J."/>
            <person name="del Toro C."/>
            <person name="Ryder H.F."/>
            <person name="Williamson S.C."/>
            <person name="Barbeau R.A."/>
            <person name="Hamilton E.P."/>
            <person name="Orias E."/>
        </authorList>
    </citation>
    <scope>NUCLEOTIDE SEQUENCE [LARGE SCALE GENOMIC DNA]</scope>
    <source>
        <strain evidence="3">SB210</strain>
    </source>
</reference>
<protein>
    <submittedName>
        <fullName evidence="2">Transmembrane protein, putative</fullName>
    </submittedName>
</protein>
<dbReference type="eggNOG" id="KOG3525">
    <property type="taxonomic scope" value="Eukaryota"/>
</dbReference>
<accession>Q22P03</accession>
<keyword evidence="1" id="KW-0472">Membrane</keyword>
<keyword evidence="1 2" id="KW-0812">Transmembrane</keyword>
<organism evidence="2 3">
    <name type="scientific">Tetrahymena thermophila (strain SB210)</name>
    <dbReference type="NCBI Taxonomy" id="312017"/>
    <lineage>
        <taxon>Eukaryota</taxon>
        <taxon>Sar</taxon>
        <taxon>Alveolata</taxon>
        <taxon>Ciliophora</taxon>
        <taxon>Intramacronucleata</taxon>
        <taxon>Oligohymenophorea</taxon>
        <taxon>Hymenostomatida</taxon>
        <taxon>Tetrahymenina</taxon>
        <taxon>Tetrahymenidae</taxon>
        <taxon>Tetrahymena</taxon>
    </lineage>
</organism>
<dbReference type="InterPro" id="IPR006212">
    <property type="entry name" value="Furin_repeat"/>
</dbReference>
<dbReference type="Gene3D" id="2.10.220.10">
    <property type="entry name" value="Hormone Receptor, Insulin-like Growth Factor Receptor 1, Chain A, domain 2"/>
    <property type="match status" value="4"/>
</dbReference>
<feature type="transmembrane region" description="Helical" evidence="1">
    <location>
        <begin position="865"/>
        <end position="885"/>
    </location>
</feature>
<dbReference type="SMART" id="SM00261">
    <property type="entry name" value="FU"/>
    <property type="match status" value="10"/>
</dbReference>
<dbReference type="HOGENOM" id="CLU_224487_0_0_1"/>
<dbReference type="KEGG" id="tet:TTHERM_00417900"/>
<keyword evidence="1" id="KW-1133">Transmembrane helix</keyword>
<name>Q22P03_TETTS</name>
<evidence type="ECO:0000256" key="1">
    <source>
        <dbReference type="SAM" id="Phobius"/>
    </source>
</evidence>
<dbReference type="InterPro" id="IPR009030">
    <property type="entry name" value="Growth_fac_rcpt_cys_sf"/>
</dbReference>
<dbReference type="SUPFAM" id="SSF57184">
    <property type="entry name" value="Growth factor receptor domain"/>
    <property type="match status" value="6"/>
</dbReference>
<dbReference type="EMBL" id="GG662856">
    <property type="protein sequence ID" value="EAR87008.2"/>
    <property type="molecule type" value="Genomic_DNA"/>
</dbReference>
<dbReference type="GeneID" id="7834951"/>
<dbReference type="InParanoid" id="Q22P03"/>
<evidence type="ECO:0000313" key="2">
    <source>
        <dbReference type="EMBL" id="EAR87008.2"/>
    </source>
</evidence>
<feature type="transmembrane region" description="Helical" evidence="1">
    <location>
        <begin position="931"/>
        <end position="952"/>
    </location>
</feature>
<feature type="transmembrane region" description="Helical" evidence="1">
    <location>
        <begin position="897"/>
        <end position="919"/>
    </location>
</feature>
<keyword evidence="3" id="KW-1185">Reference proteome</keyword>
<evidence type="ECO:0000313" key="3">
    <source>
        <dbReference type="Proteomes" id="UP000009168"/>
    </source>
</evidence>
<sequence>MIRRFVNNALILNVQVVKITFHSVFLVKQDLSCIRKIAMILSNKILIVMIKKYVKNVQTKAPLSTYCDANLICEQCTNIQCAKCEQNKQDCISCDNKYFYDKNCYNQQQPNTYCNNSKVCQQCKEDSCLTCDYVMINSLRVLFVMIRKYAKNAIMVHAQHDTCFSSQPENTYCDNQNICKTCQTPNCLKCDETLNQCKQCNPKYFLYESKCTSQQPINTYCDNNLICEICNNKDCAKCSNDKQKCISCENKYLYNDNCYVTQQPNTFCNNQKECQKCKLEECYFCDNQLMKCIKCYDNKYLFQGQCKSEEPSNTYCDKVTKICTKCSNDKCKECDNNLKSCTSCNSNQYFYNSECYEDKPNNTYCDNLKICKKCKDENCQSCDENLEKCFKCYKQTYIHEQKCYQQQPNNTFCNQSKECKLCLNNNCKTCDFNLTDCVSCLDNQYLFNKQCYITQPNSTFCDEQKVCQSCQSGCKVCKNNPYICEECIDQYYLFNGKCSFKQPDSTYCDKSTLVCNKCDETCFSCNGPTQNECTGCDQTVFRYDSSTSRCLCKEGGFTYVNTSQKCEKCKIIGCNDCYQDINKCIQCGEKMEFDKVTSECYCKDDLEIVNRMDNKCMKSIIPNCQKLVRNKYVCEKCIQGYEYDILHNKCNFCKNGKYADENGLCTLPCSPGCLKCSSLTNCVNVDPNYKPQKPKSDEDNKGEKDVEYTPPEKRIPLTDFSVCHISCLTCFGQNYNNCLKCSSEETRDYNYVKSTCNCKDGHLEVNKQECQQFTNLESAMLSSSQAAQFSSLALALPTCFLFQTPYIYYVIQTKQYLGLMSMNHPKNTVAEQVLSQFRTYNFNYDIPLTIITTSNKLTSDEINQLFISTLIISCFLITGLLFKYSRSSFRGQSYLRWNLFLLMARNLTSFNTYIVVKFLSQNKESIGSSEIAIFVFYCIILFIYYIQIALGIKNQIKILNDAHRFDSQSQNNSSECDVSRVIKNDFLEVIKFSNPLEEGVIVAKFHQKVSYSVITQGLNTQKYINLYLWAIIEAIFRQSSQYDFYIF</sequence>
<dbReference type="Proteomes" id="UP000009168">
    <property type="component" value="Unassembled WGS sequence"/>
</dbReference>